<dbReference type="PANTHER" id="PTHR10201">
    <property type="entry name" value="MATRIX METALLOPROTEINASE"/>
    <property type="match status" value="1"/>
</dbReference>
<dbReference type="GO" id="GO:0008270">
    <property type="term" value="F:zinc ion binding"/>
    <property type="evidence" value="ECO:0007669"/>
    <property type="project" value="InterPro"/>
</dbReference>
<comment type="cofactor">
    <cofactor evidence="7">
        <name>Ca(2+)</name>
        <dbReference type="ChEBI" id="CHEBI:29108"/>
    </cofactor>
    <text evidence="7">Can bind about 5 Ca(2+) ions per subunit.</text>
</comment>
<dbReference type="PANTHER" id="PTHR10201:SF323">
    <property type="entry name" value="MATRIX METALLOPROTEINASE-21"/>
    <property type="match status" value="1"/>
</dbReference>
<dbReference type="SUPFAM" id="SSF55486">
    <property type="entry name" value="Metalloproteases ('zincins'), catalytic domain"/>
    <property type="match status" value="1"/>
</dbReference>
<organism evidence="9 10">
    <name type="scientific">Chlamydomonas eustigma</name>
    <dbReference type="NCBI Taxonomy" id="1157962"/>
    <lineage>
        <taxon>Eukaryota</taxon>
        <taxon>Viridiplantae</taxon>
        <taxon>Chlorophyta</taxon>
        <taxon>core chlorophytes</taxon>
        <taxon>Chlorophyceae</taxon>
        <taxon>CS clade</taxon>
        <taxon>Chlamydomonadales</taxon>
        <taxon>Chlamydomonadaceae</taxon>
        <taxon>Chlamydomonas</taxon>
    </lineage>
</organism>
<dbReference type="InterPro" id="IPR021190">
    <property type="entry name" value="Pept_M10A"/>
</dbReference>
<evidence type="ECO:0000256" key="5">
    <source>
        <dbReference type="ARBA" id="ARBA00023049"/>
    </source>
</evidence>
<evidence type="ECO:0000313" key="10">
    <source>
        <dbReference type="Proteomes" id="UP000232323"/>
    </source>
</evidence>
<accession>A0A250X2D7</accession>
<keyword evidence="4 7" id="KW-0862">Zinc</keyword>
<protein>
    <recommendedName>
        <fullName evidence="8">Peptidase metallopeptidase domain-containing protein</fullName>
    </recommendedName>
</protein>
<sequence>MLGITVDGMAGPETKAQMLCARHDSNEADVNFGLMSDDEGKAVYQMGQVVRWWCGPAPSYLSQSQVQKELGAAFSQWAEAVPLHFLQTDHPQNCDLALSWADHSPDHEFKFSGPGSTLAVTENRCVTFELSEMWLFQGQRPRIHPSGGHLYPSFYFLPVLLHELCHALGLRHSELPGDVMAPYYHAGKVKLSRNDLGRSLLLYPLHRISSLAFKALDPGPGGLVSKQDMKQVLMQRGMEPLSEIEFELLWKRVHNGRSGLTHSHFAAISHQQFVLLLSGLFTSSSFRSV</sequence>
<dbReference type="InterPro" id="IPR011992">
    <property type="entry name" value="EF-hand-dom_pair"/>
</dbReference>
<keyword evidence="1" id="KW-0645">Protease</keyword>
<feature type="binding site" evidence="7">
    <location>
        <position position="162"/>
    </location>
    <ligand>
        <name>Zn(2+)</name>
        <dbReference type="ChEBI" id="CHEBI:29105"/>
        <label>2</label>
        <note>catalytic</note>
    </ligand>
</feature>
<feature type="binding site" evidence="7">
    <location>
        <position position="172"/>
    </location>
    <ligand>
        <name>Zn(2+)</name>
        <dbReference type="ChEBI" id="CHEBI:29105"/>
        <label>2</label>
        <note>catalytic</note>
    </ligand>
</feature>
<keyword evidence="10" id="KW-1185">Reference proteome</keyword>
<dbReference type="GO" id="GO:0031012">
    <property type="term" value="C:extracellular matrix"/>
    <property type="evidence" value="ECO:0007669"/>
    <property type="project" value="InterPro"/>
</dbReference>
<feature type="binding site" evidence="7">
    <location>
        <position position="113"/>
    </location>
    <ligand>
        <name>Ca(2+)</name>
        <dbReference type="ChEBI" id="CHEBI:29108"/>
        <label>3</label>
    </ligand>
</feature>
<feature type="binding site" evidence="7">
    <location>
        <position position="166"/>
    </location>
    <ligand>
        <name>Zn(2+)</name>
        <dbReference type="ChEBI" id="CHEBI:29105"/>
        <label>2</label>
        <note>catalytic</note>
    </ligand>
</feature>
<keyword evidence="5" id="KW-0482">Metalloprotease</keyword>
<evidence type="ECO:0000313" key="9">
    <source>
        <dbReference type="EMBL" id="GAX77216.1"/>
    </source>
</evidence>
<dbReference type="InterPro" id="IPR024079">
    <property type="entry name" value="MetalloPept_cat_dom_sf"/>
</dbReference>
<name>A0A250X2D7_9CHLO</name>
<comment type="cofactor">
    <cofactor evidence="7">
        <name>Zn(2+)</name>
        <dbReference type="ChEBI" id="CHEBI:29105"/>
    </cofactor>
    <text evidence="7">Binds 2 Zn(2+) ions per subunit.</text>
</comment>
<evidence type="ECO:0000256" key="4">
    <source>
        <dbReference type="ARBA" id="ARBA00022833"/>
    </source>
</evidence>
<gene>
    <name evidence="9" type="ORF">CEUSTIGMA_g4662.t1</name>
</gene>
<evidence type="ECO:0000259" key="8">
    <source>
        <dbReference type="SMART" id="SM00235"/>
    </source>
</evidence>
<dbReference type="EMBL" id="BEGY01000023">
    <property type="protein sequence ID" value="GAX77216.1"/>
    <property type="molecule type" value="Genomic_DNA"/>
</dbReference>
<evidence type="ECO:0000256" key="2">
    <source>
        <dbReference type="ARBA" id="ARBA00022723"/>
    </source>
</evidence>
<dbReference type="SMART" id="SM00235">
    <property type="entry name" value="ZnMc"/>
    <property type="match status" value="1"/>
</dbReference>
<dbReference type="GO" id="GO:0006508">
    <property type="term" value="P:proteolysis"/>
    <property type="evidence" value="ECO:0007669"/>
    <property type="project" value="UniProtKB-KW"/>
</dbReference>
<dbReference type="Proteomes" id="UP000232323">
    <property type="component" value="Unassembled WGS sequence"/>
</dbReference>
<dbReference type="GO" id="GO:0004222">
    <property type="term" value="F:metalloendopeptidase activity"/>
    <property type="evidence" value="ECO:0007669"/>
    <property type="project" value="InterPro"/>
</dbReference>
<feature type="binding site" evidence="7">
    <location>
        <position position="180"/>
    </location>
    <ligand>
        <name>Zn(2+)</name>
        <dbReference type="ChEBI" id="CHEBI:29105"/>
        <label>2</label>
        <note>catalytic</note>
    </ligand>
</feature>
<evidence type="ECO:0000256" key="1">
    <source>
        <dbReference type="ARBA" id="ARBA00022670"/>
    </source>
</evidence>
<dbReference type="InterPro" id="IPR001818">
    <property type="entry name" value="Pept_M10_metallopeptidase"/>
</dbReference>
<evidence type="ECO:0000256" key="3">
    <source>
        <dbReference type="ARBA" id="ARBA00022801"/>
    </source>
</evidence>
<keyword evidence="2 7" id="KW-0479">Metal-binding</keyword>
<dbReference type="AlphaFoldDB" id="A0A250X2D7"/>
<keyword evidence="7" id="KW-0106">Calcium</keyword>
<dbReference type="Pfam" id="PF00413">
    <property type="entry name" value="Peptidase_M10"/>
    <property type="match status" value="1"/>
</dbReference>
<dbReference type="SUPFAM" id="SSF47473">
    <property type="entry name" value="EF-hand"/>
    <property type="match status" value="1"/>
</dbReference>
<dbReference type="InterPro" id="IPR006026">
    <property type="entry name" value="Peptidase_Metallo"/>
</dbReference>
<dbReference type="GO" id="GO:0030198">
    <property type="term" value="P:extracellular matrix organization"/>
    <property type="evidence" value="ECO:0007669"/>
    <property type="project" value="TreeGrafter"/>
</dbReference>
<evidence type="ECO:0000256" key="6">
    <source>
        <dbReference type="PIRSR" id="PIRSR621190-1"/>
    </source>
</evidence>
<dbReference type="GO" id="GO:0030574">
    <property type="term" value="P:collagen catabolic process"/>
    <property type="evidence" value="ECO:0007669"/>
    <property type="project" value="TreeGrafter"/>
</dbReference>
<dbReference type="Gene3D" id="3.40.390.10">
    <property type="entry name" value="Collagenase (Catalytic Domain)"/>
    <property type="match status" value="1"/>
</dbReference>
<feature type="binding site" evidence="7">
    <location>
        <position position="95"/>
    </location>
    <ligand>
        <name>Ca(2+)</name>
        <dbReference type="ChEBI" id="CHEBI:29108"/>
        <label>2</label>
    </ligand>
</feature>
<evidence type="ECO:0000256" key="7">
    <source>
        <dbReference type="PIRSR" id="PIRSR621190-2"/>
    </source>
</evidence>
<reference evidence="9 10" key="1">
    <citation type="submission" date="2017-08" db="EMBL/GenBank/DDBJ databases">
        <title>Acidophilic green algal genome provides insights into adaptation to an acidic environment.</title>
        <authorList>
            <person name="Hirooka S."/>
            <person name="Hirose Y."/>
            <person name="Kanesaki Y."/>
            <person name="Higuchi S."/>
            <person name="Fujiwara T."/>
            <person name="Onuma R."/>
            <person name="Era A."/>
            <person name="Ohbayashi R."/>
            <person name="Uzuka A."/>
            <person name="Nozaki H."/>
            <person name="Yoshikawa H."/>
            <person name="Miyagishima S.Y."/>
        </authorList>
    </citation>
    <scope>NUCLEOTIDE SEQUENCE [LARGE SCALE GENOMIC DNA]</scope>
    <source>
        <strain evidence="9 10">NIES-2499</strain>
    </source>
</reference>
<dbReference type="PRINTS" id="PR00138">
    <property type="entry name" value="MATRIXIN"/>
</dbReference>
<feature type="domain" description="Peptidase metallopeptidase" evidence="8">
    <location>
        <begin position="38"/>
        <end position="205"/>
    </location>
</feature>
<proteinExistence type="predicted"/>
<keyword evidence="3" id="KW-0378">Hydrolase</keyword>
<dbReference type="OrthoDB" id="534509at2759"/>
<dbReference type="STRING" id="1157962.A0A250X2D7"/>
<feature type="active site" evidence="6">
    <location>
        <position position="163"/>
    </location>
</feature>
<comment type="caution">
    <text evidence="9">The sequence shown here is derived from an EMBL/GenBank/DDBJ whole genome shotgun (WGS) entry which is preliminary data.</text>
</comment>